<proteinExistence type="predicted"/>
<sequence>MSMEGQLPTQSHQEGTSNPTRINVNETLRYLQQSIEGLAIFLGKKMIAWMILLTKKKAMKIKRLGYSSGYDHVFRNVRRLHYTWLVPRTRASSDGTDGFILGRVDPLEEGRSTVVGLAQLVNVNTASCFAVGSASFWRARKG</sequence>
<dbReference type="Proteomes" id="UP001060085">
    <property type="component" value="Linkage Group LG03"/>
</dbReference>
<evidence type="ECO:0000313" key="2">
    <source>
        <dbReference type="Proteomes" id="UP001060085"/>
    </source>
</evidence>
<name>A0ACC0BI21_CATRO</name>
<evidence type="ECO:0000313" key="1">
    <source>
        <dbReference type="EMBL" id="KAI5672272.1"/>
    </source>
</evidence>
<dbReference type="EMBL" id="CM044703">
    <property type="protein sequence ID" value="KAI5672272.1"/>
    <property type="molecule type" value="Genomic_DNA"/>
</dbReference>
<keyword evidence="2" id="KW-1185">Reference proteome</keyword>
<organism evidence="1 2">
    <name type="scientific">Catharanthus roseus</name>
    <name type="common">Madagascar periwinkle</name>
    <name type="synonym">Vinca rosea</name>
    <dbReference type="NCBI Taxonomy" id="4058"/>
    <lineage>
        <taxon>Eukaryota</taxon>
        <taxon>Viridiplantae</taxon>
        <taxon>Streptophyta</taxon>
        <taxon>Embryophyta</taxon>
        <taxon>Tracheophyta</taxon>
        <taxon>Spermatophyta</taxon>
        <taxon>Magnoliopsida</taxon>
        <taxon>eudicotyledons</taxon>
        <taxon>Gunneridae</taxon>
        <taxon>Pentapetalae</taxon>
        <taxon>asterids</taxon>
        <taxon>lamiids</taxon>
        <taxon>Gentianales</taxon>
        <taxon>Apocynaceae</taxon>
        <taxon>Rauvolfioideae</taxon>
        <taxon>Vinceae</taxon>
        <taxon>Catharanthinae</taxon>
        <taxon>Catharanthus</taxon>
    </lineage>
</organism>
<reference evidence="2" key="1">
    <citation type="journal article" date="2023" name="Nat. Plants">
        <title>Single-cell RNA sequencing provides a high-resolution roadmap for understanding the multicellular compartmentation of specialized metabolism.</title>
        <authorList>
            <person name="Sun S."/>
            <person name="Shen X."/>
            <person name="Li Y."/>
            <person name="Li Y."/>
            <person name="Wang S."/>
            <person name="Li R."/>
            <person name="Zhang H."/>
            <person name="Shen G."/>
            <person name="Guo B."/>
            <person name="Wei J."/>
            <person name="Xu J."/>
            <person name="St-Pierre B."/>
            <person name="Chen S."/>
            <person name="Sun C."/>
        </authorList>
    </citation>
    <scope>NUCLEOTIDE SEQUENCE [LARGE SCALE GENOMIC DNA]</scope>
</reference>
<protein>
    <submittedName>
        <fullName evidence="1">Uncharacterized protein</fullName>
    </submittedName>
</protein>
<gene>
    <name evidence="1" type="ORF">M9H77_12636</name>
</gene>
<comment type="caution">
    <text evidence="1">The sequence shown here is derived from an EMBL/GenBank/DDBJ whole genome shotgun (WGS) entry which is preliminary data.</text>
</comment>
<accession>A0ACC0BI21</accession>